<evidence type="ECO:0000256" key="1">
    <source>
        <dbReference type="ARBA" id="ARBA00023125"/>
    </source>
</evidence>
<dbReference type="GO" id="GO:0003677">
    <property type="term" value="F:DNA binding"/>
    <property type="evidence" value="ECO:0007669"/>
    <property type="project" value="UniProtKB-KW"/>
</dbReference>
<name>A0A0X8XCA2_HALHR</name>
<dbReference type="SUPFAM" id="SSF47413">
    <property type="entry name" value="lambda repressor-like DNA-binding domains"/>
    <property type="match status" value="1"/>
</dbReference>
<dbReference type="InterPro" id="IPR010982">
    <property type="entry name" value="Lambda_DNA-bd_dom_sf"/>
</dbReference>
<dbReference type="AlphaFoldDB" id="A0A0X8XCA2"/>
<dbReference type="PANTHER" id="PTHR36924">
    <property type="entry name" value="ANTITOXIN HIGA-1"/>
    <property type="match status" value="1"/>
</dbReference>
<evidence type="ECO:0000259" key="2">
    <source>
        <dbReference type="PROSITE" id="PS50943"/>
    </source>
</evidence>
<dbReference type="OrthoDB" id="9793869at2"/>
<dbReference type="EMBL" id="AP017372">
    <property type="protein sequence ID" value="BAU57804.1"/>
    <property type="molecule type" value="Genomic_DNA"/>
</dbReference>
<reference evidence="3" key="1">
    <citation type="submission" date="2016-02" db="EMBL/GenBank/DDBJ databases">
        <title>Halorhodospira halochloris DSM-1059 complete genome, version 2.</title>
        <authorList>
            <person name="Tsukatani Y."/>
        </authorList>
    </citation>
    <scope>NUCLEOTIDE SEQUENCE</scope>
    <source>
        <strain evidence="3">DSM 1059</strain>
    </source>
</reference>
<dbReference type="KEGG" id="hhk:HH1059_11090"/>
<dbReference type="InterPro" id="IPR001387">
    <property type="entry name" value="Cro/C1-type_HTH"/>
</dbReference>
<feature type="domain" description="HTH cro/C1-type" evidence="2">
    <location>
        <begin position="13"/>
        <end position="68"/>
    </location>
</feature>
<dbReference type="Proteomes" id="UP000218890">
    <property type="component" value="Chromosome"/>
</dbReference>
<dbReference type="Gene3D" id="1.10.260.40">
    <property type="entry name" value="lambda repressor-like DNA-binding domains"/>
    <property type="match status" value="1"/>
</dbReference>
<dbReference type="InterPro" id="IPR013430">
    <property type="entry name" value="Toxin_antidote_HigA"/>
</dbReference>
<organism evidence="3 4">
    <name type="scientific">Halorhodospira halochloris</name>
    <name type="common">Ectothiorhodospira halochloris</name>
    <dbReference type="NCBI Taxonomy" id="1052"/>
    <lineage>
        <taxon>Bacteria</taxon>
        <taxon>Pseudomonadati</taxon>
        <taxon>Pseudomonadota</taxon>
        <taxon>Gammaproteobacteria</taxon>
        <taxon>Chromatiales</taxon>
        <taxon>Ectothiorhodospiraceae</taxon>
        <taxon>Halorhodospira</taxon>
    </lineage>
</organism>
<accession>A0A0X8XCA2</accession>
<dbReference type="SMART" id="SM00530">
    <property type="entry name" value="HTH_XRE"/>
    <property type="match status" value="1"/>
</dbReference>
<gene>
    <name evidence="3" type="ORF">HH1059_11090</name>
</gene>
<keyword evidence="4" id="KW-1185">Reference proteome</keyword>
<dbReference type="CDD" id="cd00093">
    <property type="entry name" value="HTH_XRE"/>
    <property type="match status" value="1"/>
</dbReference>
<keyword evidence="1" id="KW-0238">DNA-binding</keyword>
<evidence type="ECO:0000313" key="4">
    <source>
        <dbReference type="Proteomes" id="UP000218890"/>
    </source>
</evidence>
<dbReference type="Pfam" id="PF01381">
    <property type="entry name" value="HTH_3"/>
    <property type="match status" value="1"/>
</dbReference>
<proteinExistence type="predicted"/>
<dbReference type="RefSeq" id="WP_096409114.1">
    <property type="nucleotide sequence ID" value="NZ_AP017372.2"/>
</dbReference>
<evidence type="ECO:0000313" key="3">
    <source>
        <dbReference type="EMBL" id="BAU57804.1"/>
    </source>
</evidence>
<sequence>MRDIDPVTPGELLKEEFLEPMGISQYRLAKEIGVPAQRIGQIIAGKRSITADTDLRLCRFFGLSNGYWLRAQAAYDTEVTEDALAEQLSNIRPWNSGSPADRRA</sequence>
<dbReference type="PROSITE" id="PS50943">
    <property type="entry name" value="HTH_CROC1"/>
    <property type="match status" value="1"/>
</dbReference>
<dbReference type="PANTHER" id="PTHR36924:SF1">
    <property type="entry name" value="ANTITOXIN HIGA-1"/>
    <property type="match status" value="1"/>
</dbReference>
<protein>
    <submittedName>
        <fullName evidence="3">HigA protein</fullName>
    </submittedName>
</protein>
<dbReference type="NCBIfam" id="TIGR02607">
    <property type="entry name" value="antidote_HigA"/>
    <property type="match status" value="1"/>
</dbReference>